<feature type="compositionally biased region" description="Acidic residues" evidence="2">
    <location>
        <begin position="1768"/>
        <end position="1778"/>
    </location>
</feature>
<gene>
    <name evidence="5" type="ORF">Tci_025122</name>
</gene>
<dbReference type="GO" id="GO:0003676">
    <property type="term" value="F:nucleic acid binding"/>
    <property type="evidence" value="ECO:0007669"/>
    <property type="project" value="InterPro"/>
</dbReference>
<sequence>MSRQYTSGSSGNNLGKQRAIVCYNCKGEGHMSKHCTKPKRKRDEAWFKDKYVITNNAAYQADDLDAYDFDCDEINSAKIALMANLSHYGSDHLAEVHNPDNVTNNVIDQDVQAILISEQTNIMNHSETEITSDSNIIPYSQYVNESQYETVQNSSFPAQQDDLILSVIEQLKTQVVNCTKINQDNKNFNEILTAKLERYKYQKEESRNIDTELALESRQALGFQNPCYLKKAKQLEPKIYDGSVIQKTNAIVIRDSAETLLLKDESRSKMLQKQKDPMMSEKKVNTKPNSVNSEEPNLSSRPTMVEVPKELPKVSMVNSSLKKLKFHLASFDVVVKERTAATTITKDFKMKDVLKENERLLEQAISTDIVNIVVNANVNYVLPLRNYMTQSNHRVRSKEQCDDLFKQVNIKSAENSNLNASLQEKALVITTLKDTLSKLKGKDVVDEDVTLHPIDPEFLRTDVVPLAPKLRNNRTAHYDYLKHTQEETATLRKLVKNERLHNPLNTSLDYALHKNKKIRVTEHITSSENTPIKTTSSTNVVSNKPVLSFTGVNFPTSASRSQPSGNTKKYKIQQTQSRAKKNKLKAYPRNVRISLHNKKSVINTKAISSVPNSKLNVNSDLKCAMCNGCLFSDNHDSCVLEFINSVNARVKSKTAKKPVNRKILKPTEKMFTTIGYKWRPTGRIFTIVGNVVQIVLWYLDFGCSKHMTEDRSQLTNFIQKFLDLEVAFRQHTCFIRNLEGVDLLTGSRGNNLYTLSPGDMMASSPICKSKKKSYKPKSEDTNQEKQYLLHMDLCGPMRVESVNGNKYILVIVDDYSRFTWVKCLRSKDEAPYFIIKFLKMIQVRLMVPVRRIRTDNGIGFVNQTLREYYEQVGISHETSVACSTQGCCYRMLHPKSIHCMTSRGKTPYELLDNKIPDLSFLHVFGALCYTTNDSENLGKLQPKADIGIFIGYAPTKKAFWIYNRRPALNEMTPATISSGLVQKPSFSTPYVPPSRHDWDLLFQPLFDELLTPPPSVDPPAPEVIAPIDDVIPPVQAESTGSPFSTTVDQDAPSPSKSQTTPKTKSPVIPQDVEEDIHDIKIAHIGNDPLFGMPIPEVAFDQSSSTTYKDALTQSYWKEAMQEELNEFERLENKARLVARGYRREEGIDFEESFAPVARLEAIRIFLTCVAHKNMVIYQIDVKTTFLNGNLREEVYVSQPDGFVDQDNPNHVFESCDPVDTPMVEKSKLDQDKEGKAVDPSHYCGMIGTLLYLTASRPDLQFAICMCARYQAWPTEKHIHAVKRIFRCLRGTVNWGLWYPKDSSVALIAFADADHAGFQDTCHSTSSSLQFLGERLIRWSSKRQKSAAISSTEAEYITLSGCCAQILWMRSQLTDYGHGFKKFQYTVITKVLLPYAAIMSNILGQSISTSDITLSRSRTMDMTIDQQVALDEALVPHESRLRIGKRNFRLRLDISSKESTLQLVYDVLRLTPFYKAFLVTADVPEIYMQEFWATAMTFDDLPFEEEILAFLRFLGHSGEIRKLTDVNINKLHQPWRSFAAIINKCLTGKSTGYDSLRLSQAQILWGLYHKKNVDFAYLIWEDFVYQVEHKDTKKSNEMYYPRFTNVIIHYFMTKDPSIPRRNKFGVMLPIELTNEEIRNSEAYKEYYAVASGAAPPMTKASVRKTKSSSDISITPPTTPITRLSTFVKGKQPAKASKPKSLIVLFEKSSDEDDDDDADEGSDDQDEGNDDDPDSDEECEEFIHPKLSIHDEEETKDEERFDPIAKTPENSDDEGNDEENLGLTVGREEGRDAEDDEDELYKDVNINLEGRVVQMEDVHTTQEFEDTHVTLTPVNPDGQQQSSSVSSQFLTSMLNPTPDAGIYSLFETTSQMDVQALTTVVYLTLSTPTLTPSTIATISTVPQAPTPPTTAPSTLLQDLPNFCWRCLFHSRIVQRYMDQRMNEAVKLAVQIQSDRLHDEAQAEKEEFLKNLDENIQKIIKEQVKEQVKVQVSKILPKIEKSVNEQLEAEVLTRSSNSSKTSYAFAADLSEMELKKILIKKIEGNKSIHRSDEQRNLYKDLVEAYESGKIILDTYGDIVTLKRRRDDDMDKDEEPSAGSDRGSKRRREGKEPESTSAPKEKETRTNGKSTKGSKSQQKTASAADDQPIAEASQYPEWFNKEPPTPDRDWNKTLLATHGSIQPWISELAKLAESCSSFNELMDTPVDFSAFLMNRLKVDTLTPELLAGPTYELMKGSCKSLVELEFFLEEVYKATTDQLDWNNPEGQQYPHNLLKPLPLIPNSRGRRVIPFDHFINNDLEYLCGDASSRRLGASYNVESRTGKLYKQALWGISHWGRKRQQFYGFSVNGESARDVYSKHRIIAVTELQIVEWHNYKHLDWITVRRDDDKLYKFKEGDFKRLHIQDIEDMLLLLDQGKLTNLTVEEHFAFNVSLRMFTRSIVFQRHVEDLQLGVKGYQKKLNLTRPDTYRFDLKRKEAYTAYSNPKGFIYQNKDKQNRLMRIDELHKFSDVMLNYARTALDDRLKAKDEKDHEKSGEICWRETVRGRLQDATTDHMNYHMMSLSFKDSHHVPSDAMHNPSQPLNVRNTLFQNSRRYTHFYRLSHSELVGIEKETLSSSL</sequence>
<dbReference type="PANTHER" id="PTHR11439:SF509">
    <property type="entry name" value="RNA-DIRECTED DNA POLYMERASE"/>
    <property type="match status" value="1"/>
</dbReference>
<feature type="compositionally biased region" description="Basic and acidic residues" evidence="2">
    <location>
        <begin position="1739"/>
        <end position="1748"/>
    </location>
</feature>
<dbReference type="PROSITE" id="PS50158">
    <property type="entry name" value="ZF_CCHC"/>
    <property type="match status" value="1"/>
</dbReference>
<dbReference type="Pfam" id="PF25597">
    <property type="entry name" value="SH3_retrovirus"/>
    <property type="match status" value="1"/>
</dbReference>
<dbReference type="InterPro" id="IPR036397">
    <property type="entry name" value="RNaseH_sf"/>
</dbReference>
<dbReference type="Pfam" id="PF00665">
    <property type="entry name" value="rve"/>
    <property type="match status" value="1"/>
</dbReference>
<dbReference type="EMBL" id="BKCJ010003127">
    <property type="protein sequence ID" value="GEU53144.1"/>
    <property type="molecule type" value="Genomic_DNA"/>
</dbReference>
<feature type="compositionally biased region" description="Low complexity" evidence="2">
    <location>
        <begin position="2124"/>
        <end position="2139"/>
    </location>
</feature>
<organism evidence="5">
    <name type="scientific">Tanacetum cinerariifolium</name>
    <name type="common">Dalmatian daisy</name>
    <name type="synonym">Chrysanthemum cinerariifolium</name>
    <dbReference type="NCBI Taxonomy" id="118510"/>
    <lineage>
        <taxon>Eukaryota</taxon>
        <taxon>Viridiplantae</taxon>
        <taxon>Streptophyta</taxon>
        <taxon>Embryophyta</taxon>
        <taxon>Tracheophyta</taxon>
        <taxon>Spermatophyta</taxon>
        <taxon>Magnoliopsida</taxon>
        <taxon>eudicotyledons</taxon>
        <taxon>Gunneridae</taxon>
        <taxon>Pentapetalae</taxon>
        <taxon>asterids</taxon>
        <taxon>campanulids</taxon>
        <taxon>Asterales</taxon>
        <taxon>Asteraceae</taxon>
        <taxon>Asteroideae</taxon>
        <taxon>Anthemideae</taxon>
        <taxon>Anthemidinae</taxon>
        <taxon>Tanacetum</taxon>
    </lineage>
</organism>
<dbReference type="InterPro" id="IPR001878">
    <property type="entry name" value="Znf_CCHC"/>
</dbReference>
<dbReference type="PROSITE" id="PS50994">
    <property type="entry name" value="INTEGRASE"/>
    <property type="match status" value="1"/>
</dbReference>
<feature type="compositionally biased region" description="Basic and acidic residues" evidence="2">
    <location>
        <begin position="265"/>
        <end position="284"/>
    </location>
</feature>
<feature type="region of interest" description="Disordered" evidence="2">
    <location>
        <begin position="1034"/>
        <end position="1068"/>
    </location>
</feature>
<feature type="compositionally biased region" description="Basic and acidic residues" evidence="2">
    <location>
        <begin position="2105"/>
        <end position="2122"/>
    </location>
</feature>
<dbReference type="Gene3D" id="4.10.60.10">
    <property type="entry name" value="Zinc finger, CCHC-type"/>
    <property type="match status" value="1"/>
</dbReference>
<feature type="region of interest" description="Disordered" evidence="2">
    <location>
        <begin position="1657"/>
        <end position="1679"/>
    </location>
</feature>
<dbReference type="Pfam" id="PF07727">
    <property type="entry name" value="RVT_2"/>
    <property type="match status" value="1"/>
</dbReference>
<feature type="domain" description="CCHC-type" evidence="3">
    <location>
        <begin position="22"/>
        <end position="37"/>
    </location>
</feature>
<dbReference type="SUPFAM" id="SSF57756">
    <property type="entry name" value="Retrovirus zinc finger-like domains"/>
    <property type="match status" value="1"/>
</dbReference>
<dbReference type="GO" id="GO:0015074">
    <property type="term" value="P:DNA integration"/>
    <property type="evidence" value="ECO:0007669"/>
    <property type="project" value="InterPro"/>
</dbReference>
<feature type="region of interest" description="Disordered" evidence="2">
    <location>
        <begin position="2083"/>
        <end position="2145"/>
    </location>
</feature>
<protein>
    <submittedName>
        <fullName evidence="5">Uncharacterized mitochondrial protein AtMg00810-like</fullName>
    </submittedName>
</protein>
<feature type="compositionally biased region" description="Acidic residues" evidence="2">
    <location>
        <begin position="1708"/>
        <end position="1738"/>
    </location>
</feature>
<dbReference type="GO" id="GO:0008270">
    <property type="term" value="F:zinc ion binding"/>
    <property type="evidence" value="ECO:0007669"/>
    <property type="project" value="UniProtKB-KW"/>
</dbReference>
<comment type="caution">
    <text evidence="5">The sequence shown here is derived from an EMBL/GenBank/DDBJ whole genome shotgun (WGS) entry which is preliminary data.</text>
</comment>
<dbReference type="SMART" id="SM00343">
    <property type="entry name" value="ZnF_C2HC"/>
    <property type="match status" value="1"/>
</dbReference>
<proteinExistence type="predicted"/>
<evidence type="ECO:0000256" key="1">
    <source>
        <dbReference type="PROSITE-ProRule" id="PRU00047"/>
    </source>
</evidence>
<feature type="compositionally biased region" description="Polar residues" evidence="2">
    <location>
        <begin position="554"/>
        <end position="577"/>
    </location>
</feature>
<evidence type="ECO:0000256" key="2">
    <source>
        <dbReference type="SAM" id="MobiDB-lite"/>
    </source>
</evidence>
<feature type="compositionally biased region" description="Polar residues" evidence="2">
    <location>
        <begin position="286"/>
        <end position="302"/>
    </location>
</feature>
<keyword evidence="1" id="KW-0862">Zinc</keyword>
<dbReference type="InterPro" id="IPR036875">
    <property type="entry name" value="Znf_CCHC_sf"/>
</dbReference>
<accession>A0A6L2KZ05</accession>
<evidence type="ECO:0000259" key="4">
    <source>
        <dbReference type="PROSITE" id="PS50994"/>
    </source>
</evidence>
<dbReference type="Gene3D" id="3.30.420.10">
    <property type="entry name" value="Ribonuclease H-like superfamily/Ribonuclease H"/>
    <property type="match status" value="1"/>
</dbReference>
<dbReference type="InterPro" id="IPR057670">
    <property type="entry name" value="SH3_retrovirus"/>
</dbReference>
<dbReference type="PANTHER" id="PTHR11439">
    <property type="entry name" value="GAG-POL-RELATED RETROTRANSPOSON"/>
    <property type="match status" value="1"/>
</dbReference>
<feature type="domain" description="Integrase catalytic" evidence="4">
    <location>
        <begin position="772"/>
        <end position="886"/>
    </location>
</feature>
<feature type="region of interest" description="Disordered" evidence="2">
    <location>
        <begin position="1706"/>
        <end position="1796"/>
    </location>
</feature>
<dbReference type="CDD" id="cd09272">
    <property type="entry name" value="RNase_HI_RT_Ty1"/>
    <property type="match status" value="1"/>
</dbReference>
<dbReference type="InterPro" id="IPR013103">
    <property type="entry name" value="RVT_2"/>
</dbReference>
<evidence type="ECO:0000259" key="3">
    <source>
        <dbReference type="PROSITE" id="PS50158"/>
    </source>
</evidence>
<evidence type="ECO:0000313" key="5">
    <source>
        <dbReference type="EMBL" id="GEU53144.1"/>
    </source>
</evidence>
<feature type="compositionally biased region" description="Polar residues" evidence="2">
    <location>
        <begin position="1036"/>
        <end position="1063"/>
    </location>
</feature>
<reference evidence="5" key="1">
    <citation type="journal article" date="2019" name="Sci. Rep.">
        <title>Draft genome of Tanacetum cinerariifolium, the natural source of mosquito coil.</title>
        <authorList>
            <person name="Yamashiro T."/>
            <person name="Shiraishi A."/>
            <person name="Satake H."/>
            <person name="Nakayama K."/>
        </authorList>
    </citation>
    <scope>NUCLEOTIDE SEQUENCE</scope>
</reference>
<feature type="region of interest" description="Disordered" evidence="2">
    <location>
        <begin position="265"/>
        <end position="303"/>
    </location>
</feature>
<dbReference type="SUPFAM" id="SSF53098">
    <property type="entry name" value="Ribonuclease H-like"/>
    <property type="match status" value="1"/>
</dbReference>
<keyword evidence="1" id="KW-0863">Zinc-finger</keyword>
<dbReference type="Pfam" id="PF00098">
    <property type="entry name" value="zf-CCHC"/>
    <property type="match status" value="1"/>
</dbReference>
<feature type="compositionally biased region" description="Low complexity" evidence="2">
    <location>
        <begin position="1667"/>
        <end position="1679"/>
    </location>
</feature>
<name>A0A6L2KZ05_TANCI</name>
<keyword evidence="1" id="KW-0479">Metal-binding</keyword>
<dbReference type="InterPro" id="IPR012337">
    <property type="entry name" value="RNaseH-like_sf"/>
</dbReference>
<feature type="region of interest" description="Disordered" evidence="2">
    <location>
        <begin position="554"/>
        <end position="583"/>
    </location>
</feature>
<dbReference type="InterPro" id="IPR001584">
    <property type="entry name" value="Integrase_cat-core"/>
</dbReference>